<dbReference type="AlphaFoldDB" id="A0A4Q2D080"/>
<dbReference type="EMBL" id="SDEE01001208">
    <property type="protein sequence ID" value="RXW12533.1"/>
    <property type="molecule type" value="Genomic_DNA"/>
</dbReference>
<reference evidence="1 2" key="1">
    <citation type="submission" date="2019-01" db="EMBL/GenBank/DDBJ databases">
        <title>Draft genome sequence of Psathyrella aberdarensis IHI B618.</title>
        <authorList>
            <person name="Buettner E."/>
            <person name="Kellner H."/>
        </authorList>
    </citation>
    <scope>NUCLEOTIDE SEQUENCE [LARGE SCALE GENOMIC DNA]</scope>
    <source>
        <strain evidence="1 2">IHI B618</strain>
    </source>
</reference>
<gene>
    <name evidence="1" type="ORF">EST38_g13321</name>
</gene>
<comment type="caution">
    <text evidence="1">The sequence shown here is derived from an EMBL/GenBank/DDBJ whole genome shotgun (WGS) entry which is preliminary data.</text>
</comment>
<name>A0A4Q2D080_9AGAR</name>
<accession>A0A4Q2D080</accession>
<organism evidence="1 2">
    <name type="scientific">Candolleomyces aberdarensis</name>
    <dbReference type="NCBI Taxonomy" id="2316362"/>
    <lineage>
        <taxon>Eukaryota</taxon>
        <taxon>Fungi</taxon>
        <taxon>Dikarya</taxon>
        <taxon>Basidiomycota</taxon>
        <taxon>Agaricomycotina</taxon>
        <taxon>Agaricomycetes</taxon>
        <taxon>Agaricomycetidae</taxon>
        <taxon>Agaricales</taxon>
        <taxon>Agaricineae</taxon>
        <taxon>Psathyrellaceae</taxon>
        <taxon>Candolleomyces</taxon>
    </lineage>
</organism>
<keyword evidence="2" id="KW-1185">Reference proteome</keyword>
<dbReference type="OrthoDB" id="2690792at2759"/>
<evidence type="ECO:0000313" key="2">
    <source>
        <dbReference type="Proteomes" id="UP000290288"/>
    </source>
</evidence>
<dbReference type="Proteomes" id="UP000290288">
    <property type="component" value="Unassembled WGS sequence"/>
</dbReference>
<proteinExistence type="predicted"/>
<protein>
    <submittedName>
        <fullName evidence="1">Uncharacterized protein</fullName>
    </submittedName>
</protein>
<sequence>MTEREAFDVEKGLSASNLLLLRSVLNNIQHHPHFYETHQDRLATCDLAFFSHGASLDDGPREHDAFHQALTNFRQGTNDGGLRNVIQLRMKRAIFDLAAMLDQMTGGATLVVSMPGALVPGSPPTSEHIKANVYIPKVVLKEIERQGRPNPVPDIVQTVIREIGEPTVVRFERAREKRWAYKRGQIPTPRPLPQIDGMPMPMPAGSSRYLFYGRGLRTMPDPTAYFASDLPSDEADFDPEDPEGFFTIAKPTIHDHETNLFDSS</sequence>
<dbReference type="STRING" id="2316362.A0A4Q2D080"/>
<evidence type="ECO:0000313" key="1">
    <source>
        <dbReference type="EMBL" id="RXW12533.1"/>
    </source>
</evidence>